<sequence length="77" mass="8708">MKGSKKEGRMRSGKERVFAFVKLRGYQGFVTWPVDEIIEAFLRSGLDRSSSALEFLTLEGGSTLWRKLGLCVLQILL</sequence>
<keyword evidence="2" id="KW-1185">Reference proteome</keyword>
<dbReference type="EMBL" id="KQ435874">
    <property type="protein sequence ID" value="KOX70222.1"/>
    <property type="molecule type" value="Genomic_DNA"/>
</dbReference>
<organism evidence="1 2">
    <name type="scientific">Melipona quadrifasciata</name>
    <dbReference type="NCBI Taxonomy" id="166423"/>
    <lineage>
        <taxon>Eukaryota</taxon>
        <taxon>Metazoa</taxon>
        <taxon>Ecdysozoa</taxon>
        <taxon>Arthropoda</taxon>
        <taxon>Hexapoda</taxon>
        <taxon>Insecta</taxon>
        <taxon>Pterygota</taxon>
        <taxon>Neoptera</taxon>
        <taxon>Endopterygota</taxon>
        <taxon>Hymenoptera</taxon>
        <taxon>Apocrita</taxon>
        <taxon>Aculeata</taxon>
        <taxon>Apoidea</taxon>
        <taxon>Anthophila</taxon>
        <taxon>Apidae</taxon>
        <taxon>Melipona</taxon>
    </lineage>
</organism>
<proteinExistence type="predicted"/>
<dbReference type="AlphaFoldDB" id="A0A0N0BDI6"/>
<evidence type="ECO:0000313" key="1">
    <source>
        <dbReference type="EMBL" id="KOX70222.1"/>
    </source>
</evidence>
<dbReference type="Proteomes" id="UP000053105">
    <property type="component" value="Unassembled WGS sequence"/>
</dbReference>
<evidence type="ECO:0000313" key="2">
    <source>
        <dbReference type="Proteomes" id="UP000053105"/>
    </source>
</evidence>
<name>A0A0N0BDI6_9HYME</name>
<gene>
    <name evidence="1" type="ORF">WN51_05658</name>
</gene>
<reference evidence="1 2" key="1">
    <citation type="submission" date="2015-07" db="EMBL/GenBank/DDBJ databases">
        <title>The genome of Melipona quadrifasciata.</title>
        <authorList>
            <person name="Pan H."/>
            <person name="Kapheim K."/>
        </authorList>
    </citation>
    <scope>NUCLEOTIDE SEQUENCE [LARGE SCALE GENOMIC DNA]</scope>
    <source>
        <strain evidence="1">0111107301</strain>
        <tissue evidence="1">Whole body</tissue>
    </source>
</reference>
<protein>
    <submittedName>
        <fullName evidence="1">Uncharacterized protein</fullName>
    </submittedName>
</protein>
<accession>A0A0N0BDI6</accession>